<sequence length="94" mass="10997">MVHSLSKKQAMFSHIVVGTNDLEKAKRFYDAVPRELRYGEGLNDDNEQCRRYIYRADTGFFIITQPLDESTDQLVPAYLTLCGQEIEFFNRTDR</sequence>
<evidence type="ECO:0000313" key="1">
    <source>
        <dbReference type="EMBL" id="MPW22039.1"/>
    </source>
</evidence>
<comment type="caution">
    <text evidence="1">The sequence shown here is derived from an EMBL/GenBank/DDBJ whole genome shotgun (WGS) entry which is preliminary data.</text>
</comment>
<dbReference type="Gene3D" id="3.10.180.10">
    <property type="entry name" value="2,3-Dihydroxybiphenyl 1,2-Dioxygenase, domain 1"/>
    <property type="match status" value="1"/>
</dbReference>
<keyword evidence="2" id="KW-1185">Reference proteome</keyword>
<organism evidence="1 2">
    <name type="scientific">Paraburkholderia franconis</name>
    <dbReference type="NCBI Taxonomy" id="2654983"/>
    <lineage>
        <taxon>Bacteria</taxon>
        <taxon>Pseudomonadati</taxon>
        <taxon>Pseudomonadota</taxon>
        <taxon>Betaproteobacteria</taxon>
        <taxon>Burkholderiales</taxon>
        <taxon>Burkholderiaceae</taxon>
        <taxon>Paraburkholderia</taxon>
    </lineage>
</organism>
<name>A0A7X1NHJ2_9BURK</name>
<proteinExistence type="predicted"/>
<accession>A0A7X1NHJ2</accession>
<dbReference type="AlphaFoldDB" id="A0A7X1NHJ2"/>
<dbReference type="SUPFAM" id="SSF54593">
    <property type="entry name" value="Glyoxalase/Bleomycin resistance protein/Dihydroxybiphenyl dioxygenase"/>
    <property type="match status" value="1"/>
</dbReference>
<dbReference type="RefSeq" id="WP_152766417.1">
    <property type="nucleotide sequence ID" value="NZ_WHNP01000056.1"/>
</dbReference>
<protein>
    <recommendedName>
        <fullName evidence="3">VOC family protein</fullName>
    </recommendedName>
</protein>
<reference evidence="1 2" key="1">
    <citation type="submission" date="2019-10" db="EMBL/GenBank/DDBJ databases">
        <title>Paraburkholderia sp. isolated from nodules of Mimosa pudica from Brazilian Atlantic Forest soils.</title>
        <authorList>
            <person name="Paulitsch F."/>
            <person name="Hungria M."/>
            <person name="Dall'Agnol R."/>
        </authorList>
    </citation>
    <scope>NUCLEOTIDE SEQUENCE [LARGE SCALE GENOMIC DNA]</scope>
    <source>
        <strain evidence="1 2">CNPSo 3157</strain>
    </source>
</reference>
<dbReference type="Proteomes" id="UP000484381">
    <property type="component" value="Unassembled WGS sequence"/>
</dbReference>
<dbReference type="InterPro" id="IPR029068">
    <property type="entry name" value="Glyas_Bleomycin-R_OHBP_Dase"/>
</dbReference>
<evidence type="ECO:0008006" key="3">
    <source>
        <dbReference type="Google" id="ProtNLM"/>
    </source>
</evidence>
<gene>
    <name evidence="1" type="ORF">GCT13_35635</name>
</gene>
<evidence type="ECO:0000313" key="2">
    <source>
        <dbReference type="Proteomes" id="UP000484381"/>
    </source>
</evidence>
<dbReference type="EMBL" id="WHNP01000056">
    <property type="protein sequence ID" value="MPW22039.1"/>
    <property type="molecule type" value="Genomic_DNA"/>
</dbReference>